<evidence type="ECO:0000256" key="1">
    <source>
        <dbReference type="SAM" id="MobiDB-lite"/>
    </source>
</evidence>
<dbReference type="AlphaFoldDB" id="A0A9D4QS04"/>
<organism evidence="2 3">
    <name type="scientific">Dreissena polymorpha</name>
    <name type="common">Zebra mussel</name>
    <name type="synonym">Mytilus polymorpha</name>
    <dbReference type="NCBI Taxonomy" id="45954"/>
    <lineage>
        <taxon>Eukaryota</taxon>
        <taxon>Metazoa</taxon>
        <taxon>Spiralia</taxon>
        <taxon>Lophotrochozoa</taxon>
        <taxon>Mollusca</taxon>
        <taxon>Bivalvia</taxon>
        <taxon>Autobranchia</taxon>
        <taxon>Heteroconchia</taxon>
        <taxon>Euheterodonta</taxon>
        <taxon>Imparidentia</taxon>
        <taxon>Neoheterodontei</taxon>
        <taxon>Myida</taxon>
        <taxon>Dreissenoidea</taxon>
        <taxon>Dreissenidae</taxon>
        <taxon>Dreissena</taxon>
    </lineage>
</organism>
<feature type="region of interest" description="Disordered" evidence="1">
    <location>
        <begin position="87"/>
        <end position="107"/>
    </location>
</feature>
<name>A0A9D4QS04_DREPO</name>
<accession>A0A9D4QS04</accession>
<dbReference type="InterPro" id="IPR012340">
    <property type="entry name" value="NA-bd_OB-fold"/>
</dbReference>
<dbReference type="Proteomes" id="UP000828390">
    <property type="component" value="Unassembled WGS sequence"/>
</dbReference>
<dbReference type="Gene3D" id="2.40.50.690">
    <property type="match status" value="1"/>
</dbReference>
<feature type="compositionally biased region" description="Low complexity" evidence="1">
    <location>
        <begin position="88"/>
        <end position="101"/>
    </location>
</feature>
<comment type="caution">
    <text evidence="2">The sequence shown here is derived from an EMBL/GenBank/DDBJ whole genome shotgun (WGS) entry which is preliminary data.</text>
</comment>
<gene>
    <name evidence="2" type="ORF">DPMN_114703</name>
</gene>
<keyword evidence="3" id="KW-1185">Reference proteome</keyword>
<dbReference type="EMBL" id="JAIWYP010000004">
    <property type="protein sequence ID" value="KAH3841244.1"/>
    <property type="molecule type" value="Genomic_DNA"/>
</dbReference>
<proteinExistence type="predicted"/>
<dbReference type="SUPFAM" id="SSF50249">
    <property type="entry name" value="Nucleic acid-binding proteins"/>
    <property type="match status" value="1"/>
</dbReference>
<sequence length="107" mass="11633">MREDSGSDVLIPGMPARNRAVHGDLVVGHTAALNQVVARKLLGTSEVKVTEKLEGDECAFKEVGKGDKRAGKLLVIPWDYRIPKIRISTRQSSGSKSQSSTYCPNQP</sequence>
<reference evidence="2" key="2">
    <citation type="submission" date="2020-11" db="EMBL/GenBank/DDBJ databases">
        <authorList>
            <person name="McCartney M.A."/>
            <person name="Auch B."/>
            <person name="Kono T."/>
            <person name="Mallez S."/>
            <person name="Becker A."/>
            <person name="Gohl D.M."/>
            <person name="Silverstein K.A.T."/>
            <person name="Koren S."/>
            <person name="Bechman K.B."/>
            <person name="Herman A."/>
            <person name="Abrahante J.E."/>
            <person name="Garbe J."/>
        </authorList>
    </citation>
    <scope>NUCLEOTIDE SEQUENCE</scope>
    <source>
        <strain evidence="2">Duluth1</strain>
        <tissue evidence="2">Whole animal</tissue>
    </source>
</reference>
<protein>
    <submittedName>
        <fullName evidence="2">Uncharacterized protein</fullName>
    </submittedName>
</protein>
<evidence type="ECO:0000313" key="3">
    <source>
        <dbReference type="Proteomes" id="UP000828390"/>
    </source>
</evidence>
<evidence type="ECO:0000313" key="2">
    <source>
        <dbReference type="EMBL" id="KAH3841244.1"/>
    </source>
</evidence>
<reference evidence="2" key="1">
    <citation type="journal article" date="2019" name="bioRxiv">
        <title>The Genome of the Zebra Mussel, Dreissena polymorpha: A Resource for Invasive Species Research.</title>
        <authorList>
            <person name="McCartney M.A."/>
            <person name="Auch B."/>
            <person name="Kono T."/>
            <person name="Mallez S."/>
            <person name="Zhang Y."/>
            <person name="Obille A."/>
            <person name="Becker A."/>
            <person name="Abrahante J.E."/>
            <person name="Garbe J."/>
            <person name="Badalamenti J.P."/>
            <person name="Herman A."/>
            <person name="Mangelson H."/>
            <person name="Liachko I."/>
            <person name="Sullivan S."/>
            <person name="Sone E.D."/>
            <person name="Koren S."/>
            <person name="Silverstein K.A.T."/>
            <person name="Beckman K.B."/>
            <person name="Gohl D.M."/>
        </authorList>
    </citation>
    <scope>NUCLEOTIDE SEQUENCE</scope>
    <source>
        <strain evidence="2">Duluth1</strain>
        <tissue evidence="2">Whole animal</tissue>
    </source>
</reference>